<dbReference type="PANTHER" id="PTHR36919:SF2">
    <property type="entry name" value="BLL6627 PROTEIN"/>
    <property type="match status" value="1"/>
</dbReference>
<evidence type="ECO:0000259" key="1">
    <source>
        <dbReference type="Pfam" id="PF09917"/>
    </source>
</evidence>
<comment type="caution">
    <text evidence="2">The sequence shown here is derived from an EMBL/GenBank/DDBJ whole genome shotgun (WGS) entry which is preliminary data.</text>
</comment>
<dbReference type="AlphaFoldDB" id="A0A7Y3W4S9"/>
<organism evidence="2 3">
    <name type="scientific">Parvularcula mediterranea</name>
    <dbReference type="NCBI Taxonomy" id="2732508"/>
    <lineage>
        <taxon>Bacteria</taxon>
        <taxon>Pseudomonadati</taxon>
        <taxon>Pseudomonadota</taxon>
        <taxon>Alphaproteobacteria</taxon>
        <taxon>Parvularculales</taxon>
        <taxon>Parvularculaceae</taxon>
        <taxon>Parvularcula</taxon>
    </lineage>
</organism>
<dbReference type="PANTHER" id="PTHR36919">
    <property type="entry name" value="BLR1215 PROTEIN"/>
    <property type="match status" value="1"/>
</dbReference>
<evidence type="ECO:0000313" key="2">
    <source>
        <dbReference type="EMBL" id="NNU15562.1"/>
    </source>
</evidence>
<evidence type="ECO:0000313" key="3">
    <source>
        <dbReference type="Proteomes" id="UP000536835"/>
    </source>
</evidence>
<dbReference type="Gene3D" id="2.40.128.520">
    <property type="match status" value="1"/>
</dbReference>
<keyword evidence="3" id="KW-1185">Reference proteome</keyword>
<sequence>MLLSLILLQAMSPHDVSGIWWTRSGNAQVEIVLTEDGTSIEGTVIWSDQTEDPGASDEVESADLSGEDLAGTVILEDHERGRQGWTSGTIYNLKNGKSYRSNVSRQDADTLAVEGCLGFFCRTQEWKRVTPDEIKRQAIAPSVLSVASE</sequence>
<dbReference type="InterPro" id="IPR019223">
    <property type="entry name" value="DUF2147"/>
</dbReference>
<accession>A0A7Y3W4S9</accession>
<dbReference type="Proteomes" id="UP000536835">
    <property type="component" value="Unassembled WGS sequence"/>
</dbReference>
<reference evidence="2 3" key="1">
    <citation type="submission" date="2020-05" db="EMBL/GenBank/DDBJ databases">
        <title>Parvularcula mediterraneae sp. nov., isolated from polypropylene straw from shallow seawater of the seashore of Laganas in Zakynthos island, Greece.</title>
        <authorList>
            <person name="Szabo I."/>
            <person name="Al-Omari J."/>
            <person name="Rado J."/>
            <person name="Szerdahelyi G.S."/>
        </authorList>
    </citation>
    <scope>NUCLEOTIDE SEQUENCE [LARGE SCALE GENOMIC DNA]</scope>
    <source>
        <strain evidence="2 3">ZS-1/3</strain>
    </source>
</reference>
<dbReference type="RefSeq" id="WP_173197111.1">
    <property type="nucleotide sequence ID" value="NZ_JABFCX010000002.1"/>
</dbReference>
<feature type="domain" description="DUF2147" evidence="1">
    <location>
        <begin position="18"/>
        <end position="128"/>
    </location>
</feature>
<dbReference type="EMBL" id="JABFCX010000002">
    <property type="protein sequence ID" value="NNU15562.1"/>
    <property type="molecule type" value="Genomic_DNA"/>
</dbReference>
<name>A0A7Y3W4S9_9PROT</name>
<dbReference type="Pfam" id="PF09917">
    <property type="entry name" value="DUF2147"/>
    <property type="match status" value="1"/>
</dbReference>
<proteinExistence type="predicted"/>
<gene>
    <name evidence="2" type="ORF">HK107_04420</name>
</gene>
<protein>
    <submittedName>
        <fullName evidence="2">DUF2147 domain-containing protein</fullName>
    </submittedName>
</protein>